<evidence type="ECO:0000256" key="7">
    <source>
        <dbReference type="ARBA" id="ARBA00023242"/>
    </source>
</evidence>
<keyword evidence="7" id="KW-0539">Nucleus</keyword>
<evidence type="ECO:0000256" key="5">
    <source>
        <dbReference type="ARBA" id="ARBA00023117"/>
    </source>
</evidence>
<keyword evidence="2" id="KW-0677">Repeat</keyword>
<dbReference type="GO" id="GO:0003682">
    <property type="term" value="F:chromatin binding"/>
    <property type="evidence" value="ECO:0007669"/>
    <property type="project" value="InterPro"/>
</dbReference>
<dbReference type="InterPro" id="IPR043151">
    <property type="entry name" value="BAH_sf"/>
</dbReference>
<dbReference type="InterPro" id="IPR001025">
    <property type="entry name" value="BAH_dom"/>
</dbReference>
<evidence type="ECO:0000256" key="1">
    <source>
        <dbReference type="ARBA" id="ARBA00004123"/>
    </source>
</evidence>
<reference evidence="12 13" key="1">
    <citation type="journal article" date="2015" name="Fungal Genet. Biol.">
        <title>Evolution of novel wood decay mechanisms in Agaricales revealed by the genome sequences of Fistulina hepatica and Cylindrobasidium torrendii.</title>
        <authorList>
            <person name="Floudas D."/>
            <person name="Held B.W."/>
            <person name="Riley R."/>
            <person name="Nagy L.G."/>
            <person name="Koehler G."/>
            <person name="Ransdell A.S."/>
            <person name="Younus H."/>
            <person name="Chow J."/>
            <person name="Chiniquy J."/>
            <person name="Lipzen A."/>
            <person name="Tritt A."/>
            <person name="Sun H."/>
            <person name="Haridas S."/>
            <person name="LaButti K."/>
            <person name="Ohm R.A."/>
            <person name="Kues U."/>
            <person name="Blanchette R.A."/>
            <person name="Grigoriev I.V."/>
            <person name="Minto R.E."/>
            <person name="Hibbett D.S."/>
        </authorList>
    </citation>
    <scope>NUCLEOTIDE SEQUENCE [LARGE SCALE GENOMIC DNA]</scope>
    <source>
        <strain evidence="12 13">FP15055 ss-10</strain>
    </source>
</reference>
<dbReference type="OrthoDB" id="1742084at2759"/>
<sequence length="676" mass="75705">MPVTYSQKELIEAIMRTLESKQSRKRLIAAVFMDLVDAEAYPEYYESIPNPRCLNGIRANLHAQRYEDPLDVYNDLATVFYNAMFFNQSGSTIWTDASMLKTDLDNEWRRYGALPQPRSFSPPPTAPQKAGRTATTASESNFMPPPTPVQPSLARSIPTVLSPAPATMTAPTPIRPVAQPTMKISTEPEIDVFTDTDDRPIAEKISEEIVLLLDSSLPKWSGFGEGGWWHGTGSFVDVVHSIKSHKDVIGNRYAPVLESVPEAPDAFTKLPFNTPLSLKIIEQRAKAQDYATAQDFDRDMASYFLKARRWYDIGSDFYGQILLLQRLYQALTSDHFPPPTGSHYASTIGFAGLPAGPGTAHIMVPNTITHKTMPQQDRIFVDEVCYKGWNVHVGDFVHLANANDTCRPIVAQVWKCWENTSSSAQGQQGVTVKWYFRPEQTFHTSDRKFLENEVFLTDDFVEHPLPDIIEKIHILPSAQYMRGRPRAPYWYPDTPTYTCDQQYDPEAREFRDIPDWAAALSKPELARAAAPYFIFEQELCLREVDSPFLAQGKGKSTKDSGRFPGGLVLGTTQKKSRGAKKATKNVSVGNGVSTIPSSLAASNAVGNIEKISGDLARHFDRDPETNEVFWFAAPPSYAPRPARPKHSTTYLHFLATKKRKEAEHSSGEAKKMRMSP</sequence>
<evidence type="ECO:0000256" key="2">
    <source>
        <dbReference type="ARBA" id="ARBA00022737"/>
    </source>
</evidence>
<evidence type="ECO:0000259" key="11">
    <source>
        <dbReference type="PROSITE" id="PS51038"/>
    </source>
</evidence>
<comment type="subcellular location">
    <subcellularLocation>
        <location evidence="1">Nucleus</location>
    </subcellularLocation>
</comment>
<dbReference type="Proteomes" id="UP000054007">
    <property type="component" value="Unassembled WGS sequence"/>
</dbReference>
<dbReference type="InterPro" id="IPR001487">
    <property type="entry name" value="Bromodomain"/>
</dbReference>
<keyword evidence="13" id="KW-1185">Reference proteome</keyword>
<evidence type="ECO:0000313" key="12">
    <source>
        <dbReference type="EMBL" id="KIY74417.1"/>
    </source>
</evidence>
<feature type="region of interest" description="Disordered" evidence="9">
    <location>
        <begin position="657"/>
        <end position="676"/>
    </location>
</feature>
<dbReference type="Gene3D" id="2.30.30.490">
    <property type="match status" value="1"/>
</dbReference>
<feature type="compositionally biased region" description="Basic and acidic residues" evidence="9">
    <location>
        <begin position="660"/>
        <end position="676"/>
    </location>
</feature>
<dbReference type="PROSITE" id="PS50014">
    <property type="entry name" value="BROMODOMAIN_2"/>
    <property type="match status" value="1"/>
</dbReference>
<dbReference type="GO" id="GO:0006368">
    <property type="term" value="P:transcription elongation by RNA polymerase II"/>
    <property type="evidence" value="ECO:0007669"/>
    <property type="project" value="TreeGrafter"/>
</dbReference>
<dbReference type="STRING" id="1314674.A0A0D7BVG4"/>
<dbReference type="GO" id="GO:0016586">
    <property type="term" value="C:RSC-type complex"/>
    <property type="evidence" value="ECO:0007669"/>
    <property type="project" value="InterPro"/>
</dbReference>
<dbReference type="CDD" id="cd04369">
    <property type="entry name" value="Bromodomain"/>
    <property type="match status" value="2"/>
</dbReference>
<dbReference type="EMBL" id="KN880431">
    <property type="protein sequence ID" value="KIY74417.1"/>
    <property type="molecule type" value="Genomic_DNA"/>
</dbReference>
<dbReference type="PANTHER" id="PTHR16062">
    <property type="entry name" value="SWI/SNF-RELATED"/>
    <property type="match status" value="1"/>
</dbReference>
<dbReference type="GO" id="GO:0006338">
    <property type="term" value="P:chromatin remodeling"/>
    <property type="evidence" value="ECO:0007669"/>
    <property type="project" value="InterPro"/>
</dbReference>
<evidence type="ECO:0000256" key="3">
    <source>
        <dbReference type="ARBA" id="ARBA00022853"/>
    </source>
</evidence>
<evidence type="ECO:0000259" key="10">
    <source>
        <dbReference type="PROSITE" id="PS50014"/>
    </source>
</evidence>
<keyword evidence="4" id="KW-0805">Transcription regulation</keyword>
<feature type="domain" description="BAH" evidence="11">
    <location>
        <begin position="389"/>
        <end position="514"/>
    </location>
</feature>
<gene>
    <name evidence="12" type="ORF">CYLTODRAFT_484728</name>
</gene>
<organism evidence="12 13">
    <name type="scientific">Cylindrobasidium torrendii FP15055 ss-10</name>
    <dbReference type="NCBI Taxonomy" id="1314674"/>
    <lineage>
        <taxon>Eukaryota</taxon>
        <taxon>Fungi</taxon>
        <taxon>Dikarya</taxon>
        <taxon>Basidiomycota</taxon>
        <taxon>Agaricomycotina</taxon>
        <taxon>Agaricomycetes</taxon>
        <taxon>Agaricomycetidae</taxon>
        <taxon>Agaricales</taxon>
        <taxon>Marasmiineae</taxon>
        <taxon>Physalacriaceae</taxon>
        <taxon>Cylindrobasidium</taxon>
    </lineage>
</organism>
<dbReference type="PROSITE" id="PS51038">
    <property type="entry name" value="BAH"/>
    <property type="match status" value="1"/>
</dbReference>
<evidence type="ECO:0000313" key="13">
    <source>
        <dbReference type="Proteomes" id="UP000054007"/>
    </source>
</evidence>
<dbReference type="SMART" id="SM00439">
    <property type="entry name" value="BAH"/>
    <property type="match status" value="1"/>
</dbReference>
<proteinExistence type="predicted"/>
<dbReference type="Gene3D" id="1.20.920.10">
    <property type="entry name" value="Bromodomain-like"/>
    <property type="match status" value="2"/>
</dbReference>
<dbReference type="InterPro" id="IPR037382">
    <property type="entry name" value="Rsc/polybromo"/>
</dbReference>
<dbReference type="Pfam" id="PF01426">
    <property type="entry name" value="BAH"/>
    <property type="match status" value="1"/>
</dbReference>
<evidence type="ECO:0000256" key="6">
    <source>
        <dbReference type="ARBA" id="ARBA00023163"/>
    </source>
</evidence>
<evidence type="ECO:0008006" key="14">
    <source>
        <dbReference type="Google" id="ProtNLM"/>
    </source>
</evidence>
<feature type="region of interest" description="Disordered" evidence="9">
    <location>
        <begin position="113"/>
        <end position="153"/>
    </location>
</feature>
<evidence type="ECO:0000256" key="8">
    <source>
        <dbReference type="PROSITE-ProRule" id="PRU00035"/>
    </source>
</evidence>
<name>A0A0D7BVG4_9AGAR</name>
<accession>A0A0D7BVG4</accession>
<dbReference type="AlphaFoldDB" id="A0A0D7BVG4"/>
<feature type="compositionally biased region" description="Basic residues" evidence="9">
    <location>
        <begin position="574"/>
        <end position="583"/>
    </location>
</feature>
<keyword evidence="5 8" id="KW-0103">Bromodomain</keyword>
<dbReference type="InterPro" id="IPR036427">
    <property type="entry name" value="Bromodomain-like_sf"/>
</dbReference>
<evidence type="ECO:0000256" key="4">
    <source>
        <dbReference type="ARBA" id="ARBA00023015"/>
    </source>
</evidence>
<keyword evidence="3" id="KW-0156">Chromatin regulator</keyword>
<feature type="region of interest" description="Disordered" evidence="9">
    <location>
        <begin position="551"/>
        <end position="592"/>
    </location>
</feature>
<dbReference type="PANTHER" id="PTHR16062:SF21">
    <property type="entry name" value="CHROMATIN STRUCTURE-REMODELING COMPLEX SUBUNIT RSC1-RELATED"/>
    <property type="match status" value="1"/>
</dbReference>
<dbReference type="Pfam" id="PF00439">
    <property type="entry name" value="Bromodomain"/>
    <property type="match status" value="2"/>
</dbReference>
<feature type="domain" description="Bromo" evidence="10">
    <location>
        <begin position="24"/>
        <end position="94"/>
    </location>
</feature>
<keyword evidence="6" id="KW-0804">Transcription</keyword>
<evidence type="ECO:0000256" key="9">
    <source>
        <dbReference type="SAM" id="MobiDB-lite"/>
    </source>
</evidence>
<dbReference type="SMART" id="SM00297">
    <property type="entry name" value="BROMO"/>
    <property type="match status" value="1"/>
</dbReference>
<protein>
    <recommendedName>
        <fullName evidence="14">Bromodomain-containing protein</fullName>
    </recommendedName>
</protein>
<dbReference type="SUPFAM" id="SSF47370">
    <property type="entry name" value="Bromodomain"/>
    <property type="match status" value="2"/>
</dbReference>